<keyword evidence="2" id="KW-1185">Reference proteome</keyword>
<dbReference type="Proteomes" id="UP000271098">
    <property type="component" value="Unassembled WGS sequence"/>
</dbReference>
<reference evidence="3" key="1">
    <citation type="submission" date="2016-06" db="UniProtKB">
        <authorList>
            <consortium name="WormBaseParasite"/>
        </authorList>
    </citation>
    <scope>IDENTIFICATION</scope>
</reference>
<proteinExistence type="predicted"/>
<evidence type="ECO:0000313" key="1">
    <source>
        <dbReference type="EMBL" id="VDN40866.1"/>
    </source>
</evidence>
<accession>A0A183EPX5</accession>
<sequence>MVLFMDELNNLCASGDKFLISAFLGSNFLNCLPAAMSFNYNKDPVLIPLILMCDDSAIDRLSDEKALSEFFTPDLIIQYLQSLLNEQMMTINFGFSNPYDGGRPSCWPPEIPFCNPAPNNEQSLTNRRIGINTPGQAAKVVLRNMEYYYSEVARLILGQEASLRKICL</sequence>
<reference evidence="1 2" key="2">
    <citation type="submission" date="2018-11" db="EMBL/GenBank/DDBJ databases">
        <authorList>
            <consortium name="Pathogen Informatics"/>
        </authorList>
    </citation>
    <scope>NUCLEOTIDE SEQUENCE [LARGE SCALE GENOMIC DNA]</scope>
</reference>
<dbReference type="WBParaSite" id="GPUH_0002304401-mRNA-1">
    <property type="protein sequence ID" value="GPUH_0002304401-mRNA-1"/>
    <property type="gene ID" value="GPUH_0002304401"/>
</dbReference>
<dbReference type="EMBL" id="UYRT01096596">
    <property type="protein sequence ID" value="VDN40866.1"/>
    <property type="molecule type" value="Genomic_DNA"/>
</dbReference>
<dbReference type="AlphaFoldDB" id="A0A183EPX5"/>
<evidence type="ECO:0000313" key="2">
    <source>
        <dbReference type="Proteomes" id="UP000271098"/>
    </source>
</evidence>
<evidence type="ECO:0000313" key="3">
    <source>
        <dbReference type="WBParaSite" id="GPUH_0002304401-mRNA-1"/>
    </source>
</evidence>
<organism evidence="3">
    <name type="scientific">Gongylonema pulchrum</name>
    <dbReference type="NCBI Taxonomy" id="637853"/>
    <lineage>
        <taxon>Eukaryota</taxon>
        <taxon>Metazoa</taxon>
        <taxon>Ecdysozoa</taxon>
        <taxon>Nematoda</taxon>
        <taxon>Chromadorea</taxon>
        <taxon>Rhabditida</taxon>
        <taxon>Spirurina</taxon>
        <taxon>Spiruromorpha</taxon>
        <taxon>Spiruroidea</taxon>
        <taxon>Gongylonematidae</taxon>
        <taxon>Gongylonema</taxon>
    </lineage>
</organism>
<protein>
    <submittedName>
        <fullName evidence="3">ATPase_AAA_core domain-containing protein</fullName>
    </submittedName>
</protein>
<gene>
    <name evidence="1" type="ORF">GPUH_LOCUS23019</name>
</gene>
<name>A0A183EPX5_9BILA</name>